<feature type="domain" description="Gnk2-homologous" evidence="5">
    <location>
        <begin position="133"/>
        <end position="239"/>
    </location>
</feature>
<dbReference type="SUPFAM" id="SSF56112">
    <property type="entry name" value="Protein kinase-like (PK-like)"/>
    <property type="match status" value="1"/>
</dbReference>
<organism evidence="6 7">
    <name type="scientific">Tetracentron sinense</name>
    <name type="common">Spur-leaf</name>
    <dbReference type="NCBI Taxonomy" id="13715"/>
    <lineage>
        <taxon>Eukaryota</taxon>
        <taxon>Viridiplantae</taxon>
        <taxon>Streptophyta</taxon>
        <taxon>Embryophyta</taxon>
        <taxon>Tracheophyta</taxon>
        <taxon>Spermatophyta</taxon>
        <taxon>Magnoliopsida</taxon>
        <taxon>Trochodendrales</taxon>
        <taxon>Trochodendraceae</taxon>
        <taxon>Tetracentron</taxon>
    </lineage>
</organism>
<dbReference type="CDD" id="cd23509">
    <property type="entry name" value="Gnk2-like"/>
    <property type="match status" value="2"/>
</dbReference>
<evidence type="ECO:0000259" key="5">
    <source>
        <dbReference type="PROSITE" id="PS51473"/>
    </source>
</evidence>
<dbReference type="InterPro" id="IPR038408">
    <property type="entry name" value="GNK2_sf"/>
</dbReference>
<sequence>MPNTMRSFELLFLLSALLTHSTAQPTYLKHYCSASNSNSAFETNLNLLLSSLTSKVITMDGEFYSNIVGENPDSVEGQFLCRGDVTPEVCRNCVKKASETVSQGCLNQTGAVTWFDECMLHYSNISFLGIVEMLPEFFMDNPVNNSQPDEPVIHAIHLKNGLISKAQGSPLMYATEESQVTETETIYGLAQCTRDLSSSDCGRCLDNLMTPDFRSRCEGKRGCGHWAPSCIMRYAYDLFYQPTVQPSVPEPAPQTEPSTPDTTKGESLPLPPRIHVSNTKRTVIIATVATILAAILLGKIEMRQEFKLHVLRGGTNPDSEDLDESQDLPLIPLKYAMEGVFSVKSDVFSFGVLLLEIIAGKRNNGFYLTEQGQSLLIYVC</sequence>
<feature type="region of interest" description="Disordered" evidence="3">
    <location>
        <begin position="245"/>
        <end position="273"/>
    </location>
</feature>
<dbReference type="EMBL" id="JABCRI010000007">
    <property type="protein sequence ID" value="KAF8403626.1"/>
    <property type="molecule type" value="Genomic_DNA"/>
</dbReference>
<evidence type="ECO:0000256" key="2">
    <source>
        <dbReference type="ARBA" id="ARBA00022737"/>
    </source>
</evidence>
<dbReference type="OMA" id="LWCESKG"/>
<name>A0A834ZGX9_TETSI</name>
<evidence type="ECO:0000256" key="3">
    <source>
        <dbReference type="SAM" id="MobiDB-lite"/>
    </source>
</evidence>
<dbReference type="Pfam" id="PF01657">
    <property type="entry name" value="Stress-antifung"/>
    <property type="match status" value="2"/>
</dbReference>
<evidence type="ECO:0000256" key="4">
    <source>
        <dbReference type="SAM" id="SignalP"/>
    </source>
</evidence>
<dbReference type="AlphaFoldDB" id="A0A834ZGX9"/>
<evidence type="ECO:0000313" key="6">
    <source>
        <dbReference type="EMBL" id="KAF8403626.1"/>
    </source>
</evidence>
<dbReference type="Gene3D" id="3.30.430.20">
    <property type="entry name" value="Gnk2 domain, C-X8-C-X2-C motif"/>
    <property type="match status" value="2"/>
</dbReference>
<evidence type="ECO:0000256" key="1">
    <source>
        <dbReference type="ARBA" id="ARBA00022729"/>
    </source>
</evidence>
<dbReference type="InterPro" id="IPR011009">
    <property type="entry name" value="Kinase-like_dom_sf"/>
</dbReference>
<accession>A0A834ZGX9</accession>
<dbReference type="Proteomes" id="UP000655225">
    <property type="component" value="Unassembled WGS sequence"/>
</dbReference>
<dbReference type="PANTHER" id="PTHR32099">
    <property type="entry name" value="CYSTEINE-RICH REPEAT SECRETORY PROTEIN"/>
    <property type="match status" value="1"/>
</dbReference>
<keyword evidence="1 4" id="KW-0732">Signal</keyword>
<evidence type="ECO:0000313" key="7">
    <source>
        <dbReference type="Proteomes" id="UP000655225"/>
    </source>
</evidence>
<proteinExistence type="predicted"/>
<dbReference type="Gene3D" id="1.10.510.10">
    <property type="entry name" value="Transferase(Phosphotransferase) domain 1"/>
    <property type="match status" value="1"/>
</dbReference>
<protein>
    <recommendedName>
        <fullName evidence="5">Gnk2-homologous domain-containing protein</fullName>
    </recommendedName>
</protein>
<feature type="signal peptide" evidence="4">
    <location>
        <begin position="1"/>
        <end position="23"/>
    </location>
</feature>
<gene>
    <name evidence="6" type="ORF">HHK36_011730</name>
</gene>
<feature type="chain" id="PRO_5032946223" description="Gnk2-homologous domain-containing protein" evidence="4">
    <location>
        <begin position="24"/>
        <end position="380"/>
    </location>
</feature>
<feature type="domain" description="Gnk2-homologous" evidence="5">
    <location>
        <begin position="23"/>
        <end position="127"/>
    </location>
</feature>
<dbReference type="OrthoDB" id="696781at2759"/>
<dbReference type="PROSITE" id="PS51473">
    <property type="entry name" value="GNK2"/>
    <property type="match status" value="2"/>
</dbReference>
<reference evidence="6 7" key="1">
    <citation type="submission" date="2020-04" db="EMBL/GenBank/DDBJ databases">
        <title>Plant Genome Project.</title>
        <authorList>
            <person name="Zhang R.-G."/>
        </authorList>
    </citation>
    <scope>NUCLEOTIDE SEQUENCE [LARGE SCALE GENOMIC DNA]</scope>
    <source>
        <strain evidence="6">YNK0</strain>
        <tissue evidence="6">Leaf</tissue>
    </source>
</reference>
<comment type="caution">
    <text evidence="6">The sequence shown here is derived from an EMBL/GenBank/DDBJ whole genome shotgun (WGS) entry which is preliminary data.</text>
</comment>
<keyword evidence="2" id="KW-0677">Repeat</keyword>
<dbReference type="FunFam" id="3.30.430.20:FF:000003">
    <property type="entry name" value="Cysteine-rich RLK (RECEPTOR-like protein kinase) 10"/>
    <property type="match status" value="1"/>
</dbReference>
<keyword evidence="7" id="KW-1185">Reference proteome</keyword>
<dbReference type="PANTHER" id="PTHR32099:SF42">
    <property type="entry name" value="CYSTEINE-RICH RECEPTOR-LIKE PROTEIN KINASE 9-RELATED"/>
    <property type="match status" value="1"/>
</dbReference>
<dbReference type="InterPro" id="IPR002902">
    <property type="entry name" value="GNK2"/>
</dbReference>